<keyword evidence="4 12" id="KW-0863">Zinc-finger</keyword>
<keyword evidence="6" id="KW-0805">Transcription regulation</keyword>
<evidence type="ECO:0000256" key="12">
    <source>
        <dbReference type="PROSITE-ProRule" id="PRU00309"/>
    </source>
</evidence>
<evidence type="ECO:0000256" key="10">
    <source>
        <dbReference type="ARBA" id="ARBA00023242"/>
    </source>
</evidence>
<evidence type="ECO:0000256" key="11">
    <source>
        <dbReference type="ARBA" id="ARBA00023306"/>
    </source>
</evidence>
<dbReference type="PANTHER" id="PTHR46600">
    <property type="entry name" value="THAP DOMAIN-CONTAINING"/>
    <property type="match status" value="1"/>
</dbReference>
<evidence type="ECO:0000256" key="2">
    <source>
        <dbReference type="ARBA" id="ARBA00006177"/>
    </source>
</evidence>
<evidence type="ECO:0000256" key="5">
    <source>
        <dbReference type="ARBA" id="ARBA00022833"/>
    </source>
</evidence>
<feature type="non-terminal residue" evidence="14">
    <location>
        <position position="74"/>
    </location>
</feature>
<evidence type="ECO:0000313" key="15">
    <source>
        <dbReference type="Proteomes" id="UP000478052"/>
    </source>
</evidence>
<evidence type="ECO:0000313" key="14">
    <source>
        <dbReference type="EMBL" id="KAF0705236.1"/>
    </source>
</evidence>
<keyword evidence="11" id="KW-0131">Cell cycle</keyword>
<evidence type="ECO:0000256" key="6">
    <source>
        <dbReference type="ARBA" id="ARBA00023015"/>
    </source>
</evidence>
<dbReference type="OrthoDB" id="6601073at2759"/>
<dbReference type="InterPro" id="IPR006612">
    <property type="entry name" value="THAP_Znf"/>
</dbReference>
<keyword evidence="10" id="KW-0539">Nucleus</keyword>
<dbReference type="GO" id="GO:0008270">
    <property type="term" value="F:zinc ion binding"/>
    <property type="evidence" value="ECO:0007669"/>
    <property type="project" value="UniProtKB-KW"/>
</dbReference>
<keyword evidence="9" id="KW-0804">Transcription</keyword>
<keyword evidence="5" id="KW-0862">Zinc</keyword>
<reference evidence="14 15" key="1">
    <citation type="submission" date="2019-08" db="EMBL/GenBank/DDBJ databases">
        <title>Whole genome of Aphis craccivora.</title>
        <authorList>
            <person name="Voronova N.V."/>
            <person name="Shulinski R.S."/>
            <person name="Bandarenka Y.V."/>
            <person name="Zhorov D.G."/>
            <person name="Warner D."/>
        </authorList>
    </citation>
    <scope>NUCLEOTIDE SEQUENCE [LARGE SCALE GENOMIC DNA]</scope>
    <source>
        <strain evidence="14">180601</strain>
        <tissue evidence="14">Whole Body</tissue>
    </source>
</reference>
<dbReference type="EMBL" id="VUJU01013300">
    <property type="protein sequence ID" value="KAF0705236.1"/>
    <property type="molecule type" value="Genomic_DNA"/>
</dbReference>
<evidence type="ECO:0000256" key="3">
    <source>
        <dbReference type="ARBA" id="ARBA00022723"/>
    </source>
</evidence>
<feature type="domain" description="THAP-type" evidence="13">
    <location>
        <begin position="1"/>
        <end position="60"/>
    </location>
</feature>
<dbReference type="Proteomes" id="UP000478052">
    <property type="component" value="Unassembled WGS sequence"/>
</dbReference>
<dbReference type="AlphaFoldDB" id="A0A6G0VSZ0"/>
<dbReference type="GO" id="GO:0005654">
    <property type="term" value="C:nucleoplasm"/>
    <property type="evidence" value="ECO:0007669"/>
    <property type="project" value="UniProtKB-SubCell"/>
</dbReference>
<dbReference type="PROSITE" id="PS50950">
    <property type="entry name" value="ZF_THAP"/>
    <property type="match status" value="1"/>
</dbReference>
<evidence type="ECO:0000256" key="1">
    <source>
        <dbReference type="ARBA" id="ARBA00004642"/>
    </source>
</evidence>
<dbReference type="PANTHER" id="PTHR46600:SF1">
    <property type="entry name" value="THAP DOMAIN-CONTAINING PROTEIN 1"/>
    <property type="match status" value="1"/>
</dbReference>
<comment type="subcellular location">
    <subcellularLocation>
        <location evidence="1">Nucleus</location>
        <location evidence="1">Nucleoplasm</location>
    </subcellularLocation>
</comment>
<comment type="caution">
    <text evidence="14">The sequence shown here is derived from an EMBL/GenBank/DDBJ whole genome shotgun (WGS) entry which is preliminary data.</text>
</comment>
<proteinExistence type="inferred from homology"/>
<evidence type="ECO:0000256" key="8">
    <source>
        <dbReference type="ARBA" id="ARBA00023125"/>
    </source>
</evidence>
<gene>
    <name evidence="14" type="ORF">FWK35_00034745</name>
</gene>
<evidence type="ECO:0000259" key="13">
    <source>
        <dbReference type="PROSITE" id="PS50950"/>
    </source>
</evidence>
<keyword evidence="3" id="KW-0479">Metal-binding</keyword>
<dbReference type="SUPFAM" id="SSF57716">
    <property type="entry name" value="Glucocorticoid receptor-like (DNA-binding domain)"/>
    <property type="match status" value="1"/>
</dbReference>
<name>A0A6G0VSZ0_APHCR</name>
<organism evidence="14 15">
    <name type="scientific">Aphis craccivora</name>
    <name type="common">Cowpea aphid</name>
    <dbReference type="NCBI Taxonomy" id="307492"/>
    <lineage>
        <taxon>Eukaryota</taxon>
        <taxon>Metazoa</taxon>
        <taxon>Ecdysozoa</taxon>
        <taxon>Arthropoda</taxon>
        <taxon>Hexapoda</taxon>
        <taxon>Insecta</taxon>
        <taxon>Pterygota</taxon>
        <taxon>Neoptera</taxon>
        <taxon>Paraneoptera</taxon>
        <taxon>Hemiptera</taxon>
        <taxon>Sternorrhyncha</taxon>
        <taxon>Aphidomorpha</taxon>
        <taxon>Aphidoidea</taxon>
        <taxon>Aphididae</taxon>
        <taxon>Aphidini</taxon>
        <taxon>Aphis</taxon>
        <taxon>Aphis</taxon>
    </lineage>
</organism>
<evidence type="ECO:0000256" key="9">
    <source>
        <dbReference type="ARBA" id="ARBA00023163"/>
    </source>
</evidence>
<evidence type="ECO:0000256" key="4">
    <source>
        <dbReference type="ARBA" id="ARBA00022771"/>
    </source>
</evidence>
<keyword evidence="7" id="KW-0175">Coiled coil</keyword>
<keyword evidence="8 12" id="KW-0238">DNA-binding</keyword>
<dbReference type="GO" id="GO:0043565">
    <property type="term" value="F:sequence-specific DNA binding"/>
    <property type="evidence" value="ECO:0007669"/>
    <property type="project" value="InterPro"/>
</dbReference>
<keyword evidence="15" id="KW-1185">Reference proteome</keyword>
<evidence type="ECO:0000256" key="7">
    <source>
        <dbReference type="ARBA" id="ARBA00023054"/>
    </source>
</evidence>
<accession>A0A6G0VSZ0</accession>
<comment type="similarity">
    <text evidence="2">Belongs to the THAP1 family.</text>
</comment>
<dbReference type="Pfam" id="PF05485">
    <property type="entry name" value="THAP"/>
    <property type="match status" value="1"/>
</dbReference>
<sequence length="74" mass="8231">MPSNLEMLSKWKDTICMFQPGFNPSTNTKSCSKHFKETDYNLSIVSNKKVLKGDAVPSLETPYGPLIGHQSTVL</sequence>
<protein>
    <submittedName>
        <fullName evidence="14">THAP domain-containing protein 1-like</fullName>
    </submittedName>
</protein>
<dbReference type="InterPro" id="IPR026516">
    <property type="entry name" value="THAP1/10"/>
</dbReference>